<dbReference type="InterPro" id="IPR050129">
    <property type="entry name" value="Zn_alcohol_dh"/>
</dbReference>
<reference evidence="7" key="1">
    <citation type="submission" date="2016-10" db="EMBL/GenBank/DDBJ databases">
        <authorList>
            <person name="Varghese N."/>
            <person name="Submissions S."/>
        </authorList>
    </citation>
    <scope>NUCLEOTIDE SEQUENCE [LARGE SCALE GENOMIC DNA]</scope>
    <source>
        <strain evidence="7">DSM 13327</strain>
    </source>
</reference>
<feature type="domain" description="Enoyl reductase (ER)" evidence="5">
    <location>
        <begin position="13"/>
        <end position="336"/>
    </location>
</feature>
<protein>
    <submittedName>
        <fullName evidence="6">2-desacetyl-2-hydroxyethyl bacteriochlorophyllide A dehydrogenase</fullName>
    </submittedName>
</protein>
<dbReference type="PANTHER" id="PTHR43401">
    <property type="entry name" value="L-THREONINE 3-DEHYDROGENASE"/>
    <property type="match status" value="1"/>
</dbReference>
<dbReference type="OrthoDB" id="1674659at2"/>
<dbReference type="Pfam" id="PF08240">
    <property type="entry name" value="ADH_N"/>
    <property type="match status" value="1"/>
</dbReference>
<evidence type="ECO:0000313" key="6">
    <source>
        <dbReference type="EMBL" id="SFM20374.1"/>
    </source>
</evidence>
<keyword evidence="3" id="KW-0560">Oxidoreductase</keyword>
<gene>
    <name evidence="6" type="ORF">SAMN04490355_105430</name>
</gene>
<organism evidence="6 7">
    <name type="scientific">Pelosinus propionicus DSM 13327</name>
    <dbReference type="NCBI Taxonomy" id="1123291"/>
    <lineage>
        <taxon>Bacteria</taxon>
        <taxon>Bacillati</taxon>
        <taxon>Bacillota</taxon>
        <taxon>Negativicutes</taxon>
        <taxon>Selenomonadales</taxon>
        <taxon>Sporomusaceae</taxon>
        <taxon>Pelosinus</taxon>
    </lineage>
</organism>
<dbReference type="GO" id="GO:0046872">
    <property type="term" value="F:metal ion binding"/>
    <property type="evidence" value="ECO:0007669"/>
    <property type="project" value="UniProtKB-KW"/>
</dbReference>
<keyword evidence="4" id="KW-0812">Transmembrane</keyword>
<dbReference type="InterPro" id="IPR013149">
    <property type="entry name" value="ADH-like_C"/>
</dbReference>
<dbReference type="RefSeq" id="WP_090942579.1">
    <property type="nucleotide sequence ID" value="NZ_FOTS01000054.1"/>
</dbReference>
<dbReference type="GO" id="GO:0016491">
    <property type="term" value="F:oxidoreductase activity"/>
    <property type="evidence" value="ECO:0007669"/>
    <property type="project" value="UniProtKB-KW"/>
</dbReference>
<dbReference type="AlphaFoldDB" id="A0A1I4NXS6"/>
<dbReference type="SUPFAM" id="SSF51735">
    <property type="entry name" value="NAD(P)-binding Rossmann-fold domains"/>
    <property type="match status" value="1"/>
</dbReference>
<keyword evidence="4" id="KW-0472">Membrane</keyword>
<dbReference type="STRING" id="1123291.SAMN04490355_105430"/>
<keyword evidence="1" id="KW-0479">Metal-binding</keyword>
<dbReference type="PANTHER" id="PTHR43401:SF2">
    <property type="entry name" value="L-THREONINE 3-DEHYDROGENASE"/>
    <property type="match status" value="1"/>
</dbReference>
<dbReference type="InterPro" id="IPR011032">
    <property type="entry name" value="GroES-like_sf"/>
</dbReference>
<name>A0A1I4NXS6_9FIRM</name>
<feature type="transmembrane region" description="Helical" evidence="4">
    <location>
        <begin position="165"/>
        <end position="187"/>
    </location>
</feature>
<dbReference type="InterPro" id="IPR013154">
    <property type="entry name" value="ADH-like_N"/>
</dbReference>
<dbReference type="SUPFAM" id="SSF50129">
    <property type="entry name" value="GroES-like"/>
    <property type="match status" value="1"/>
</dbReference>
<dbReference type="Proteomes" id="UP000199520">
    <property type="component" value="Unassembled WGS sequence"/>
</dbReference>
<keyword evidence="2" id="KW-0862">Zinc</keyword>
<evidence type="ECO:0000256" key="1">
    <source>
        <dbReference type="ARBA" id="ARBA00022723"/>
    </source>
</evidence>
<evidence type="ECO:0000259" key="5">
    <source>
        <dbReference type="SMART" id="SM00829"/>
    </source>
</evidence>
<keyword evidence="4" id="KW-1133">Transmembrane helix</keyword>
<dbReference type="SMART" id="SM00829">
    <property type="entry name" value="PKS_ER"/>
    <property type="match status" value="1"/>
</dbReference>
<evidence type="ECO:0000256" key="3">
    <source>
        <dbReference type="ARBA" id="ARBA00023002"/>
    </source>
</evidence>
<dbReference type="Gene3D" id="3.90.180.10">
    <property type="entry name" value="Medium-chain alcohol dehydrogenases, catalytic domain"/>
    <property type="match status" value="1"/>
</dbReference>
<accession>A0A1I4NXS6</accession>
<sequence>MKVITIDSPLKIGIKNIPIPERKNDSEVLIKVRALGICGSDIGAYRGVNPTVSYPRIIGHEIGGEVVSISDNSKGIIVGDRVVLEPYLPCYQCYPCSMGRTNCCEQLKVLGVQTDGGMAEYVTHPLNLVHLVPREMEWQEVAMIEPLTIALHANHRSRVKEGEHVLIIGAGAIGLLAAQVAMVYGAVPIVVDVEEKRLELAKEIGIPHTLHPAQGKVIQELFAITKGRMAEVVIEASGAKGAIYGMFDYVSAAGRIALVGWPNGETPLPTAVITKKELDIVGSRTSVKEFPEAIALLQNKQVQVREIITRVVTFDEIPDAVMNMAGFPDKFVKVVAVL</sequence>
<dbReference type="InterPro" id="IPR036291">
    <property type="entry name" value="NAD(P)-bd_dom_sf"/>
</dbReference>
<keyword evidence="7" id="KW-1185">Reference proteome</keyword>
<dbReference type="Gene3D" id="3.40.50.720">
    <property type="entry name" value="NAD(P)-binding Rossmann-like Domain"/>
    <property type="match status" value="1"/>
</dbReference>
<proteinExistence type="predicted"/>
<evidence type="ECO:0000313" key="7">
    <source>
        <dbReference type="Proteomes" id="UP000199520"/>
    </source>
</evidence>
<dbReference type="InterPro" id="IPR020843">
    <property type="entry name" value="ER"/>
</dbReference>
<evidence type="ECO:0000256" key="4">
    <source>
        <dbReference type="SAM" id="Phobius"/>
    </source>
</evidence>
<evidence type="ECO:0000256" key="2">
    <source>
        <dbReference type="ARBA" id="ARBA00022833"/>
    </source>
</evidence>
<dbReference type="Pfam" id="PF00107">
    <property type="entry name" value="ADH_zinc_N"/>
    <property type="match status" value="1"/>
</dbReference>
<dbReference type="EMBL" id="FOTS01000054">
    <property type="protein sequence ID" value="SFM20374.1"/>
    <property type="molecule type" value="Genomic_DNA"/>
</dbReference>